<gene>
    <name evidence="1" type="ORF">EDF85_4628</name>
</gene>
<name>A0A9X8EH02_PSEPU</name>
<organism evidence="1 2">
    <name type="scientific">Pseudomonas putida</name>
    <name type="common">Arthrobacter siderocapsulatus</name>
    <dbReference type="NCBI Taxonomy" id="303"/>
    <lineage>
        <taxon>Bacteria</taxon>
        <taxon>Pseudomonadati</taxon>
        <taxon>Pseudomonadota</taxon>
        <taxon>Gammaproteobacteria</taxon>
        <taxon>Pseudomonadales</taxon>
        <taxon>Pseudomonadaceae</taxon>
        <taxon>Pseudomonas</taxon>
    </lineage>
</organism>
<protein>
    <submittedName>
        <fullName evidence="1">Uncharacterized protein</fullName>
    </submittedName>
</protein>
<proteinExistence type="predicted"/>
<dbReference type="RefSeq" id="WP_123753503.1">
    <property type="nucleotide sequence ID" value="NZ_RJUR01000017.1"/>
</dbReference>
<evidence type="ECO:0000313" key="2">
    <source>
        <dbReference type="Proteomes" id="UP000269115"/>
    </source>
</evidence>
<dbReference type="Proteomes" id="UP000269115">
    <property type="component" value="Unassembled WGS sequence"/>
</dbReference>
<accession>A0A9X8EH02</accession>
<evidence type="ECO:0000313" key="1">
    <source>
        <dbReference type="EMBL" id="ROQ45364.1"/>
    </source>
</evidence>
<reference evidence="1 2" key="1">
    <citation type="submission" date="2018-11" db="EMBL/GenBank/DDBJ databases">
        <title>Genomic analyses of the natural microbiome of Caenorhabditis elegans.</title>
        <authorList>
            <person name="Samuel B."/>
        </authorList>
    </citation>
    <scope>NUCLEOTIDE SEQUENCE [LARGE SCALE GENOMIC DNA]</scope>
    <source>
        <strain evidence="1 2">BIGb0473</strain>
    </source>
</reference>
<sequence>MSNLIPFPLSTPELRKLKGRALARIDREQKMLGSGPLGAERLILNIALDYMERHPNMSWEQAVFAAQAYCDRAHN</sequence>
<dbReference type="AlphaFoldDB" id="A0A9X8EH02"/>
<dbReference type="EMBL" id="RJUR01000017">
    <property type="protein sequence ID" value="ROQ45364.1"/>
    <property type="molecule type" value="Genomic_DNA"/>
</dbReference>
<comment type="caution">
    <text evidence="1">The sequence shown here is derived from an EMBL/GenBank/DDBJ whole genome shotgun (WGS) entry which is preliminary data.</text>
</comment>